<keyword evidence="8 12" id="KW-1133">Transmembrane helix</keyword>
<sequence length="537" mass="58049">MSLRKSIRWRIQAWHGLLLLTVIGGFCVTAYRLEHANLLRMTDHELELRLSALGSALTQGGGGGNGPPRGGAGPMDGRQPRGQGPRPDDGNLPAVANKPGPDDEEWLPLDDEPGMEGGPPRDDPNRNPPPKRDGRPDEHRGPAGPPPGFRNAQMNALFNPKDALPYYYVTWTRHGSLLDTSAAAPTGVIRPPADDPAFAKGIRTREGFREAFLFTPPGECLLAGISMAGIHREMNDFAWKLAGTGGSVLVAGLAIGWWIASRAMRPIAHISAAATRIAAGHFDERIRTEETESELGKLATLLDTTFQRLDTAFDEQARFTSDAAHELRTPVSIILGQAQLALSKERSPSDYKAAFEICQRAAKRMHGLIESLLQLSVLDAAPHETEVRSCDLADLARDHIHLMEVMAAEKNIRLSEDLCSSPCRGNSDQLAQIIMNLLTNAVKYSPEGAEVRVRTRLDAGGAILTISDTGPGIAAEHLPHLFERFYRADASRNRSTGGAGLGLAICKRIADAHGASLTVDSTLGRGTTFTLRMPPVR</sequence>
<dbReference type="InterPro" id="IPR004358">
    <property type="entry name" value="Sig_transdc_His_kin-like_C"/>
</dbReference>
<evidence type="ECO:0000256" key="11">
    <source>
        <dbReference type="SAM" id="MobiDB-lite"/>
    </source>
</evidence>
<evidence type="ECO:0000313" key="16">
    <source>
        <dbReference type="Proteomes" id="UP000676169"/>
    </source>
</evidence>
<name>A0A975G9K7_9BACT</name>
<keyword evidence="4" id="KW-0597">Phosphoprotein</keyword>
<dbReference type="CDD" id="cd00075">
    <property type="entry name" value="HATPase"/>
    <property type="match status" value="1"/>
</dbReference>
<organism evidence="15 16">
    <name type="scientific">Luteolibacter ambystomatis</name>
    <dbReference type="NCBI Taxonomy" id="2824561"/>
    <lineage>
        <taxon>Bacteria</taxon>
        <taxon>Pseudomonadati</taxon>
        <taxon>Verrucomicrobiota</taxon>
        <taxon>Verrucomicrobiia</taxon>
        <taxon>Verrucomicrobiales</taxon>
        <taxon>Verrucomicrobiaceae</taxon>
        <taxon>Luteolibacter</taxon>
    </lineage>
</organism>
<keyword evidence="7" id="KW-0418">Kinase</keyword>
<dbReference type="PROSITE" id="PS50109">
    <property type="entry name" value="HIS_KIN"/>
    <property type="match status" value="1"/>
</dbReference>
<evidence type="ECO:0000256" key="8">
    <source>
        <dbReference type="ARBA" id="ARBA00022989"/>
    </source>
</evidence>
<dbReference type="SUPFAM" id="SSF55874">
    <property type="entry name" value="ATPase domain of HSP90 chaperone/DNA topoisomerase II/histidine kinase"/>
    <property type="match status" value="1"/>
</dbReference>
<dbReference type="SUPFAM" id="SSF47384">
    <property type="entry name" value="Homodimeric domain of signal transducing histidine kinase"/>
    <property type="match status" value="1"/>
</dbReference>
<dbReference type="Pfam" id="PF00672">
    <property type="entry name" value="HAMP"/>
    <property type="match status" value="1"/>
</dbReference>
<evidence type="ECO:0000256" key="5">
    <source>
        <dbReference type="ARBA" id="ARBA00022679"/>
    </source>
</evidence>
<comment type="subcellular location">
    <subcellularLocation>
        <location evidence="2">Membrane</location>
    </subcellularLocation>
</comment>
<proteinExistence type="predicted"/>
<evidence type="ECO:0000256" key="6">
    <source>
        <dbReference type="ARBA" id="ARBA00022692"/>
    </source>
</evidence>
<dbReference type="SMART" id="SM00387">
    <property type="entry name" value="HATPase_c"/>
    <property type="match status" value="1"/>
</dbReference>
<dbReference type="CDD" id="cd06225">
    <property type="entry name" value="HAMP"/>
    <property type="match status" value="1"/>
</dbReference>
<dbReference type="Proteomes" id="UP000676169">
    <property type="component" value="Chromosome"/>
</dbReference>
<dbReference type="InterPro" id="IPR036890">
    <property type="entry name" value="HATPase_C_sf"/>
</dbReference>
<dbReference type="KEGG" id="lamb:KBB96_00445"/>
<dbReference type="InterPro" id="IPR003660">
    <property type="entry name" value="HAMP_dom"/>
</dbReference>
<evidence type="ECO:0000259" key="13">
    <source>
        <dbReference type="PROSITE" id="PS50109"/>
    </source>
</evidence>
<evidence type="ECO:0000256" key="2">
    <source>
        <dbReference type="ARBA" id="ARBA00004370"/>
    </source>
</evidence>
<dbReference type="Pfam" id="PF02518">
    <property type="entry name" value="HATPase_c"/>
    <property type="match status" value="1"/>
</dbReference>
<keyword evidence="9" id="KW-0902">Two-component regulatory system</keyword>
<dbReference type="AlphaFoldDB" id="A0A975G9K7"/>
<reference evidence="15" key="1">
    <citation type="submission" date="2021-04" db="EMBL/GenBank/DDBJ databases">
        <title>Luteolibacter sp. 32A isolated from the skin of an Anderson's salamander (Ambystoma andersonii).</title>
        <authorList>
            <person name="Spergser J."/>
            <person name="Busse H.-J."/>
        </authorList>
    </citation>
    <scope>NUCLEOTIDE SEQUENCE</scope>
    <source>
        <strain evidence="15">32A</strain>
    </source>
</reference>
<dbReference type="Gene3D" id="1.10.287.130">
    <property type="match status" value="1"/>
</dbReference>
<dbReference type="EC" id="2.7.13.3" evidence="3"/>
<evidence type="ECO:0000256" key="3">
    <source>
        <dbReference type="ARBA" id="ARBA00012438"/>
    </source>
</evidence>
<evidence type="ECO:0000256" key="4">
    <source>
        <dbReference type="ARBA" id="ARBA00022553"/>
    </source>
</evidence>
<accession>A0A975G9K7</accession>
<keyword evidence="5" id="KW-0808">Transferase</keyword>
<evidence type="ECO:0000256" key="10">
    <source>
        <dbReference type="ARBA" id="ARBA00023136"/>
    </source>
</evidence>
<dbReference type="RefSeq" id="WP_211631521.1">
    <property type="nucleotide sequence ID" value="NZ_CP073100.1"/>
</dbReference>
<protein>
    <recommendedName>
        <fullName evidence="3">histidine kinase</fullName>
        <ecNumber evidence="3">2.7.13.3</ecNumber>
    </recommendedName>
</protein>
<evidence type="ECO:0000256" key="12">
    <source>
        <dbReference type="SAM" id="Phobius"/>
    </source>
</evidence>
<evidence type="ECO:0000256" key="1">
    <source>
        <dbReference type="ARBA" id="ARBA00000085"/>
    </source>
</evidence>
<evidence type="ECO:0000256" key="9">
    <source>
        <dbReference type="ARBA" id="ARBA00023012"/>
    </source>
</evidence>
<comment type="catalytic activity">
    <reaction evidence="1">
        <text>ATP + protein L-histidine = ADP + protein N-phospho-L-histidine.</text>
        <dbReference type="EC" id="2.7.13.3"/>
    </reaction>
</comment>
<dbReference type="Gene3D" id="3.30.565.10">
    <property type="entry name" value="Histidine kinase-like ATPase, C-terminal domain"/>
    <property type="match status" value="1"/>
</dbReference>
<dbReference type="SMART" id="SM00304">
    <property type="entry name" value="HAMP"/>
    <property type="match status" value="1"/>
</dbReference>
<keyword evidence="6 12" id="KW-0812">Transmembrane</keyword>
<dbReference type="InterPro" id="IPR036097">
    <property type="entry name" value="HisK_dim/P_sf"/>
</dbReference>
<feature type="region of interest" description="Disordered" evidence="11">
    <location>
        <begin position="57"/>
        <end position="154"/>
    </location>
</feature>
<dbReference type="PANTHER" id="PTHR45436:SF5">
    <property type="entry name" value="SENSOR HISTIDINE KINASE TRCS"/>
    <property type="match status" value="1"/>
</dbReference>
<keyword evidence="10 12" id="KW-0472">Membrane</keyword>
<dbReference type="PROSITE" id="PS50885">
    <property type="entry name" value="HAMP"/>
    <property type="match status" value="1"/>
</dbReference>
<dbReference type="CDD" id="cd00082">
    <property type="entry name" value="HisKA"/>
    <property type="match status" value="1"/>
</dbReference>
<feature type="domain" description="HAMP" evidence="14">
    <location>
        <begin position="261"/>
        <end position="314"/>
    </location>
</feature>
<feature type="compositionally biased region" description="Acidic residues" evidence="11">
    <location>
        <begin position="102"/>
        <end position="114"/>
    </location>
</feature>
<dbReference type="InterPro" id="IPR003661">
    <property type="entry name" value="HisK_dim/P_dom"/>
</dbReference>
<keyword evidence="16" id="KW-1185">Reference proteome</keyword>
<dbReference type="PANTHER" id="PTHR45436">
    <property type="entry name" value="SENSOR HISTIDINE KINASE YKOH"/>
    <property type="match status" value="1"/>
</dbReference>
<dbReference type="InterPro" id="IPR050428">
    <property type="entry name" value="TCS_sensor_his_kinase"/>
</dbReference>
<dbReference type="Gene3D" id="6.10.340.10">
    <property type="match status" value="1"/>
</dbReference>
<feature type="compositionally biased region" description="Gly residues" evidence="11">
    <location>
        <begin position="59"/>
        <end position="74"/>
    </location>
</feature>
<feature type="compositionally biased region" description="Basic and acidic residues" evidence="11">
    <location>
        <begin position="119"/>
        <end position="141"/>
    </location>
</feature>
<evidence type="ECO:0000256" key="7">
    <source>
        <dbReference type="ARBA" id="ARBA00022777"/>
    </source>
</evidence>
<dbReference type="Pfam" id="PF00512">
    <property type="entry name" value="HisKA"/>
    <property type="match status" value="1"/>
</dbReference>
<dbReference type="EMBL" id="CP073100">
    <property type="protein sequence ID" value="QUE51382.1"/>
    <property type="molecule type" value="Genomic_DNA"/>
</dbReference>
<dbReference type="SMART" id="SM00388">
    <property type="entry name" value="HisKA"/>
    <property type="match status" value="1"/>
</dbReference>
<dbReference type="InterPro" id="IPR003594">
    <property type="entry name" value="HATPase_dom"/>
</dbReference>
<gene>
    <name evidence="15" type="ORF">KBB96_00445</name>
</gene>
<dbReference type="InterPro" id="IPR005467">
    <property type="entry name" value="His_kinase_dom"/>
</dbReference>
<feature type="transmembrane region" description="Helical" evidence="12">
    <location>
        <begin position="12"/>
        <end position="31"/>
    </location>
</feature>
<dbReference type="FunFam" id="3.30.565.10:FF:000006">
    <property type="entry name" value="Sensor histidine kinase WalK"/>
    <property type="match status" value="1"/>
</dbReference>
<dbReference type="PRINTS" id="PR00344">
    <property type="entry name" value="BCTRLSENSOR"/>
</dbReference>
<evidence type="ECO:0000313" key="15">
    <source>
        <dbReference type="EMBL" id="QUE51382.1"/>
    </source>
</evidence>
<dbReference type="GO" id="GO:0000155">
    <property type="term" value="F:phosphorelay sensor kinase activity"/>
    <property type="evidence" value="ECO:0007669"/>
    <property type="project" value="InterPro"/>
</dbReference>
<feature type="transmembrane region" description="Helical" evidence="12">
    <location>
        <begin position="237"/>
        <end position="260"/>
    </location>
</feature>
<feature type="domain" description="Histidine kinase" evidence="13">
    <location>
        <begin position="322"/>
        <end position="537"/>
    </location>
</feature>
<evidence type="ECO:0000259" key="14">
    <source>
        <dbReference type="PROSITE" id="PS50885"/>
    </source>
</evidence>
<dbReference type="GO" id="GO:0005886">
    <property type="term" value="C:plasma membrane"/>
    <property type="evidence" value="ECO:0007669"/>
    <property type="project" value="TreeGrafter"/>
</dbReference>
<dbReference type="SUPFAM" id="SSF158472">
    <property type="entry name" value="HAMP domain-like"/>
    <property type="match status" value="1"/>
</dbReference>